<dbReference type="SMART" id="SM00054">
    <property type="entry name" value="EFh"/>
    <property type="match status" value="3"/>
</dbReference>
<keyword evidence="8" id="KW-0106">Calcium</keyword>
<evidence type="ECO:0000256" key="13">
    <source>
        <dbReference type="ARBA" id="ARBA00038333"/>
    </source>
</evidence>
<dbReference type="SUPFAM" id="SSF47473">
    <property type="entry name" value="EF-hand"/>
    <property type="match status" value="1"/>
</dbReference>
<dbReference type="Pfam" id="PF13833">
    <property type="entry name" value="EF-hand_8"/>
    <property type="match status" value="1"/>
</dbReference>
<sequence>MLQGCNDASLAGALRSMPGLQAFLNESLPSAGTSAPSYNPPPNVTPSACSNVAAGESPLGALAVGLGLGLVLGFGFGAASCDAAQVSETLEHEHHHPHLHKAADQGGEERAEGDQPTRPEPPGESPVAKPQSQWGFSLMGQSVRRRIFFYYEKRIRTRSPPEKVFEYFASIKDQGETLMTPADLMRAVVPVFPPSDSPYARTGSLSGEPSQGGLRCPESKLFKLFDTNGDGFISFPEYIFFVTLLSIPPWEVEQAFHTFDLDQSGMVDKDEFKSVMAVLRKQSKAGQRNRGGLRFLSGKSPPRLGTSVDEGGVVEYFFGKDGKQCLTLEAFQKFMAELQEEITRLEFAHYDWRNEGTVSAKDFALSMVAAADMEHLAPLMARVDKLAAEEAFKSVRISYEDFWAFAHCRWVVPRLDDALDQFLAHSPEGVDGLTRGEFREAVHDVCGVSFDDITLDIIFYIFDIDGDGRISCEEFLTAADSKDGKNASWGPVMWAHALKGMW</sequence>
<dbReference type="EMBL" id="DF237003">
    <property type="protein sequence ID" value="GAQ80438.1"/>
    <property type="molecule type" value="Genomic_DNA"/>
</dbReference>
<evidence type="ECO:0000256" key="12">
    <source>
        <dbReference type="ARBA" id="ARBA00023136"/>
    </source>
</evidence>
<keyword evidence="17" id="KW-1185">Reference proteome</keyword>
<protein>
    <recommendedName>
        <fullName evidence="15">EF-hand domain-containing protein</fullName>
    </recommendedName>
</protein>
<keyword evidence="12" id="KW-0472">Membrane</keyword>
<evidence type="ECO:0000313" key="17">
    <source>
        <dbReference type="Proteomes" id="UP000054558"/>
    </source>
</evidence>
<keyword evidence="3" id="KW-0813">Transport</keyword>
<dbReference type="CDD" id="cd00051">
    <property type="entry name" value="EFh"/>
    <property type="match status" value="1"/>
</dbReference>
<feature type="region of interest" description="Disordered" evidence="14">
    <location>
        <begin position="89"/>
        <end position="134"/>
    </location>
</feature>
<evidence type="ECO:0000256" key="14">
    <source>
        <dbReference type="SAM" id="MobiDB-lite"/>
    </source>
</evidence>
<feature type="domain" description="EF-hand" evidence="15">
    <location>
        <begin position="450"/>
        <end position="485"/>
    </location>
</feature>
<comment type="similarity">
    <text evidence="13">Belongs to the MICU1 family. MICU1 subfamily.</text>
</comment>
<feature type="domain" description="EF-hand" evidence="15">
    <location>
        <begin position="251"/>
        <end position="282"/>
    </location>
</feature>
<dbReference type="AlphaFoldDB" id="A0A0U9HJ85"/>
<evidence type="ECO:0000256" key="3">
    <source>
        <dbReference type="ARBA" id="ARBA00022448"/>
    </source>
</evidence>
<dbReference type="GO" id="GO:0005509">
    <property type="term" value="F:calcium ion binding"/>
    <property type="evidence" value="ECO:0000318"/>
    <property type="project" value="GO_Central"/>
</dbReference>
<keyword evidence="9" id="KW-0809">Transit peptide</keyword>
<dbReference type="PANTHER" id="PTHR12294:SF1">
    <property type="entry name" value="CALCIUM UPTAKE PROTEIN 1, MITOCHONDRIAL"/>
    <property type="match status" value="1"/>
</dbReference>
<evidence type="ECO:0000256" key="5">
    <source>
        <dbReference type="ARBA" id="ARBA00022723"/>
    </source>
</evidence>
<dbReference type="OrthoDB" id="186625at2759"/>
<feature type="domain" description="EF-hand" evidence="15">
    <location>
        <begin position="220"/>
        <end position="248"/>
    </location>
</feature>
<name>A0A0U9HJ85_KLENI</name>
<dbReference type="InterPro" id="IPR039800">
    <property type="entry name" value="MICU1/2/3"/>
</dbReference>
<dbReference type="InterPro" id="IPR002048">
    <property type="entry name" value="EF_hand_dom"/>
</dbReference>
<keyword evidence="4" id="KW-0109">Calcium transport</keyword>
<dbReference type="GO" id="GO:0005758">
    <property type="term" value="C:mitochondrial intermembrane space"/>
    <property type="evidence" value="ECO:0007669"/>
    <property type="project" value="UniProtKB-SubCell"/>
</dbReference>
<dbReference type="GO" id="GO:1990246">
    <property type="term" value="C:uniplex complex"/>
    <property type="evidence" value="ECO:0000318"/>
    <property type="project" value="GO_Central"/>
</dbReference>
<dbReference type="Gene3D" id="1.10.238.10">
    <property type="entry name" value="EF-hand"/>
    <property type="match status" value="3"/>
</dbReference>
<evidence type="ECO:0000259" key="15">
    <source>
        <dbReference type="PROSITE" id="PS50222"/>
    </source>
</evidence>
<dbReference type="PROSITE" id="PS50222">
    <property type="entry name" value="EF_HAND_2"/>
    <property type="match status" value="3"/>
</dbReference>
<dbReference type="CDD" id="cd15900">
    <property type="entry name" value="EFh_MICU"/>
    <property type="match status" value="1"/>
</dbReference>
<keyword evidence="5" id="KW-0479">Metal-binding</keyword>
<feature type="compositionally biased region" description="Basic and acidic residues" evidence="14">
    <location>
        <begin position="101"/>
        <end position="117"/>
    </location>
</feature>
<evidence type="ECO:0000256" key="6">
    <source>
        <dbReference type="ARBA" id="ARBA00022737"/>
    </source>
</evidence>
<keyword evidence="7" id="KW-0999">Mitochondrion inner membrane</keyword>
<dbReference type="Pfam" id="PF13202">
    <property type="entry name" value="EF-hand_5"/>
    <property type="match status" value="1"/>
</dbReference>
<reference evidence="16 17" key="1">
    <citation type="journal article" date="2014" name="Nat. Commun.">
        <title>Klebsormidium flaccidum genome reveals primary factors for plant terrestrial adaptation.</title>
        <authorList>
            <person name="Hori K."/>
            <person name="Maruyama F."/>
            <person name="Fujisawa T."/>
            <person name="Togashi T."/>
            <person name="Yamamoto N."/>
            <person name="Seo M."/>
            <person name="Sato S."/>
            <person name="Yamada T."/>
            <person name="Mori H."/>
            <person name="Tajima N."/>
            <person name="Moriyama T."/>
            <person name="Ikeuchi M."/>
            <person name="Watanabe M."/>
            <person name="Wada H."/>
            <person name="Kobayashi K."/>
            <person name="Saito M."/>
            <person name="Masuda T."/>
            <person name="Sasaki-Sekimoto Y."/>
            <person name="Mashiguchi K."/>
            <person name="Awai K."/>
            <person name="Shimojima M."/>
            <person name="Masuda S."/>
            <person name="Iwai M."/>
            <person name="Nobusawa T."/>
            <person name="Narise T."/>
            <person name="Kondo S."/>
            <person name="Saito H."/>
            <person name="Sato R."/>
            <person name="Murakawa M."/>
            <person name="Ihara Y."/>
            <person name="Oshima-Yamada Y."/>
            <person name="Ohtaka K."/>
            <person name="Satoh M."/>
            <person name="Sonobe K."/>
            <person name="Ishii M."/>
            <person name="Ohtani R."/>
            <person name="Kanamori-Sato M."/>
            <person name="Honoki R."/>
            <person name="Miyazaki D."/>
            <person name="Mochizuki H."/>
            <person name="Umetsu J."/>
            <person name="Higashi K."/>
            <person name="Shibata D."/>
            <person name="Kamiya Y."/>
            <person name="Sato N."/>
            <person name="Nakamura Y."/>
            <person name="Tabata S."/>
            <person name="Ida S."/>
            <person name="Kurokawa K."/>
            <person name="Ohta H."/>
        </authorList>
    </citation>
    <scope>NUCLEOTIDE SEQUENCE [LARGE SCALE GENOMIC DNA]</scope>
    <source>
        <strain evidence="16 17">NIES-2285</strain>
    </source>
</reference>
<evidence type="ECO:0000256" key="4">
    <source>
        <dbReference type="ARBA" id="ARBA00022568"/>
    </source>
</evidence>
<dbReference type="STRING" id="105231.A0A0U9HJ85"/>
<keyword evidence="10" id="KW-0406">Ion transport</keyword>
<dbReference type="Pfam" id="PF00036">
    <property type="entry name" value="EF-hand_1"/>
    <property type="match status" value="1"/>
</dbReference>
<keyword evidence="6" id="KW-0677">Repeat</keyword>
<evidence type="ECO:0000256" key="11">
    <source>
        <dbReference type="ARBA" id="ARBA00023128"/>
    </source>
</evidence>
<dbReference type="GO" id="GO:0036444">
    <property type="term" value="P:calcium import into the mitochondrion"/>
    <property type="evidence" value="ECO:0000318"/>
    <property type="project" value="GO_Central"/>
</dbReference>
<dbReference type="GO" id="GO:0051560">
    <property type="term" value="P:mitochondrial calcium ion homeostasis"/>
    <property type="evidence" value="ECO:0000318"/>
    <property type="project" value="GO_Central"/>
</dbReference>
<comment type="subcellular location">
    <subcellularLocation>
        <location evidence="1">Mitochondrion inner membrane</location>
    </subcellularLocation>
    <subcellularLocation>
        <location evidence="2">Mitochondrion intermembrane space</location>
    </subcellularLocation>
</comment>
<dbReference type="PROSITE" id="PS00018">
    <property type="entry name" value="EF_HAND_1"/>
    <property type="match status" value="3"/>
</dbReference>
<dbReference type="OMA" id="YPEYMFF"/>
<evidence type="ECO:0000256" key="2">
    <source>
        <dbReference type="ARBA" id="ARBA00004569"/>
    </source>
</evidence>
<dbReference type="InterPro" id="IPR018247">
    <property type="entry name" value="EF_Hand_1_Ca_BS"/>
</dbReference>
<accession>A0A0U9HJ85</accession>
<dbReference type="PANTHER" id="PTHR12294">
    <property type="entry name" value="EF HAND DOMAIN FAMILY A1,A2-RELATED"/>
    <property type="match status" value="1"/>
</dbReference>
<keyword evidence="11" id="KW-0496">Mitochondrion</keyword>
<evidence type="ECO:0000256" key="10">
    <source>
        <dbReference type="ARBA" id="ARBA00023065"/>
    </source>
</evidence>
<proteinExistence type="inferred from homology"/>
<gene>
    <name evidence="16" type="ORF">KFL_000540150</name>
</gene>
<dbReference type="Proteomes" id="UP000054558">
    <property type="component" value="Unassembled WGS sequence"/>
</dbReference>
<organism evidence="16 17">
    <name type="scientific">Klebsormidium nitens</name>
    <name type="common">Green alga</name>
    <name type="synonym">Ulothrix nitens</name>
    <dbReference type="NCBI Taxonomy" id="105231"/>
    <lineage>
        <taxon>Eukaryota</taxon>
        <taxon>Viridiplantae</taxon>
        <taxon>Streptophyta</taxon>
        <taxon>Klebsormidiophyceae</taxon>
        <taxon>Klebsormidiales</taxon>
        <taxon>Klebsormidiaceae</taxon>
        <taxon>Klebsormidium</taxon>
    </lineage>
</organism>
<evidence type="ECO:0000256" key="7">
    <source>
        <dbReference type="ARBA" id="ARBA00022792"/>
    </source>
</evidence>
<evidence type="ECO:0000313" key="16">
    <source>
        <dbReference type="EMBL" id="GAQ80438.1"/>
    </source>
</evidence>
<dbReference type="InterPro" id="IPR011992">
    <property type="entry name" value="EF-hand-dom_pair"/>
</dbReference>
<evidence type="ECO:0000256" key="9">
    <source>
        <dbReference type="ARBA" id="ARBA00022946"/>
    </source>
</evidence>
<evidence type="ECO:0000256" key="8">
    <source>
        <dbReference type="ARBA" id="ARBA00022837"/>
    </source>
</evidence>
<evidence type="ECO:0000256" key="1">
    <source>
        <dbReference type="ARBA" id="ARBA00004273"/>
    </source>
</evidence>